<dbReference type="AlphaFoldDB" id="A0AAE7B1C4"/>
<dbReference type="GO" id="GO:0016874">
    <property type="term" value="F:ligase activity"/>
    <property type="evidence" value="ECO:0007669"/>
    <property type="project" value="UniProtKB-KW"/>
</dbReference>
<organism evidence="1 2">
    <name type="scientific">Vibrio europaeus</name>
    <dbReference type="NCBI Taxonomy" id="300876"/>
    <lineage>
        <taxon>Bacteria</taxon>
        <taxon>Pseudomonadati</taxon>
        <taxon>Pseudomonadota</taxon>
        <taxon>Gammaproteobacteria</taxon>
        <taxon>Vibrionales</taxon>
        <taxon>Vibrionaceae</taxon>
        <taxon>Vibrio</taxon>
        <taxon>Vibrio oreintalis group</taxon>
    </lineage>
</organism>
<dbReference type="InterPro" id="IPR007833">
    <property type="entry name" value="Capsule_polysaccharide_synth"/>
</dbReference>
<protein>
    <submittedName>
        <fullName evidence="1">Phosphoribosylamine--glycine ligase</fullName>
    </submittedName>
</protein>
<dbReference type="Proteomes" id="UP000501443">
    <property type="component" value="Chromosome 2"/>
</dbReference>
<gene>
    <name evidence="1" type="ORF">HOO69_20165</name>
</gene>
<dbReference type="GO" id="GO:0000271">
    <property type="term" value="P:polysaccharide biosynthetic process"/>
    <property type="evidence" value="ECO:0007669"/>
    <property type="project" value="InterPro"/>
</dbReference>
<evidence type="ECO:0000313" key="1">
    <source>
        <dbReference type="EMBL" id="QJY38876.1"/>
    </source>
</evidence>
<dbReference type="EMBL" id="CP053543">
    <property type="protein sequence ID" value="QJY38876.1"/>
    <property type="molecule type" value="Genomic_DNA"/>
</dbReference>
<reference evidence="1 2" key="1">
    <citation type="submission" date="2020-05" db="EMBL/GenBank/DDBJ databases">
        <title>First description outside Europe of the emergent pathogen for shellfish aquaculture Vibrio europaeus.</title>
        <authorList>
            <person name="Dubert J."/>
            <person name="Rojas R."/>
        </authorList>
    </citation>
    <scope>NUCLEOTIDE SEQUENCE [LARGE SCALE GENOMIC DNA]</scope>
    <source>
        <strain evidence="1 2">NPI-1</strain>
    </source>
</reference>
<keyword evidence="1" id="KW-0436">Ligase</keyword>
<dbReference type="Pfam" id="PF05159">
    <property type="entry name" value="Capsule_synth"/>
    <property type="match status" value="1"/>
</dbReference>
<sequence length="416" mass="47983">MNRRYNVLTLDPMYSPLHAKIASILAKKKYAITSCVSKKIYLPRFKQYLAVDLIESVCKEQAKAYHAQLAKLNSYHHAYARKFENRKLTEGELNYMARFYIALEDFIVSNNIELVILHNETRWYHAVTIEICKRHKIKYLVTEQGLIRPFTTIIDPRGTSANSLITFDTGMIRKSPYKGSAFPRCKGKHDSLKSMLFFLMFLIGFTCERLYGNKTIVRYMHNGYSLKKYGKRLIRCFYKKKANYSEIKTRSILLLLQLERDSQVLLHSHFSSNQQVIDFVVEYAKVKGLDVAVKLHPLDNGKYQLPTNGYFVDGKVAALAEQSELVFTINSSASIDVIKTTTPLILLGDSIYSQSGIAEQLDFKIHEKPLIKIDPKVDLTLRKRFLEYLQSDYLLSGAGYSFDNNAIKYKLKELLN</sequence>
<name>A0AAE7B1C4_9VIBR</name>
<proteinExistence type="predicted"/>
<dbReference type="RefSeq" id="WP_171802961.1">
    <property type="nucleotide sequence ID" value="NZ_CP053543.1"/>
</dbReference>
<evidence type="ECO:0000313" key="2">
    <source>
        <dbReference type="Proteomes" id="UP000501443"/>
    </source>
</evidence>
<accession>A0AAE7B1C4</accession>
<dbReference type="GO" id="GO:0015774">
    <property type="term" value="P:polysaccharide transport"/>
    <property type="evidence" value="ECO:0007669"/>
    <property type="project" value="InterPro"/>
</dbReference>